<sequence length="889" mass="97663">MDVIIYDILLDTQYAGCRRQIELKKGEANSKIFRIELCKGTEPIEIAPKEAMAIIRGCKEDGTVIVNPAKITNESKIEYEVGSQDTAAVGTTWYEVQVVAKDGESYKILYSAQFKAVVKDTLVEDGKITSSDEFGLLVDTITENKEWKENKDKELASWMEEREKEIDTKEKEHETKITENEKAHVELIYDNTLVFKETKIFTKAEDTTPEILDFNSEYIEKDCDAIEVINNDNSRVKIKIDDYNTIKTIGPGQTVRVVLGDIEKYKINATNLFPGQESIDITKVTLKKYILVNKIGSFFSNYAENELVQNDLFVERLAKNTASYLPSFMASYCASDPMFMSSMTEALPKDDGFMSKVGKRIESFIDQTLPKNDEFMTGVGKRIGSFWDGNCASQTAYALASNTASYLPSFMASYCASDPMFMSSITEALPSDSTFINSVGRKMAKADSFCNELASSPPFGSAVLKNALVSLELSKYVPRTTTICGIPLTSHISPSAIARNVAPILPSTGTFVSDIAKKLPSDTTFISNMGSKMASVLPSTGTFVSDTGLALASNTTFIRSMANVLPSYISSTLPSYIASGIASDSSFLKSVADSSGFGTELATNTFLQSGLIGNDTFMCDVADKAVNNMSSGTLNTLASVLPSNTMFMDNVAKIASNSTFISTVTTDPLFMRGVANNFPSHMTSVTRSYLASYIEEPLATNVSFMAKVGSNNTFINTLLAATSFINGVAEKMPSRLGFFGVYQTITTPNESGKEYFKFEDYSIKGKYSINSDRNKINIPRKLLSIKVRGNFSGAQSCKNCKICGEVIDENNQIVFSNFEIFRVKAGSDADGLVTGTQPFNAEYILNADLDDSSLGNKTLYIRFYVKYDTMASFYTISSWGDCSVTITEI</sequence>
<name>A0A8S5V4E0_9CAUD</name>
<evidence type="ECO:0000313" key="1">
    <source>
        <dbReference type="EMBL" id="DAG01475.1"/>
    </source>
</evidence>
<protein>
    <submittedName>
        <fullName evidence="1">BppU domain protein</fullName>
    </submittedName>
</protein>
<organism evidence="1">
    <name type="scientific">Myoviridae sp. ct8iP21</name>
    <dbReference type="NCBI Taxonomy" id="2825041"/>
    <lineage>
        <taxon>Viruses</taxon>
        <taxon>Duplodnaviria</taxon>
        <taxon>Heunggongvirae</taxon>
        <taxon>Uroviricota</taxon>
        <taxon>Caudoviricetes</taxon>
    </lineage>
</organism>
<accession>A0A8S5V4E0</accession>
<proteinExistence type="predicted"/>
<dbReference type="EMBL" id="BK016193">
    <property type="protein sequence ID" value="DAG01475.1"/>
    <property type="molecule type" value="Genomic_DNA"/>
</dbReference>
<reference evidence="1" key="1">
    <citation type="journal article" date="2021" name="Proc. Natl. Acad. Sci. U.S.A.">
        <title>A Catalog of Tens of Thousands of Viruses from Human Metagenomes Reveals Hidden Associations with Chronic Diseases.</title>
        <authorList>
            <person name="Tisza M.J."/>
            <person name="Buck C.B."/>
        </authorList>
    </citation>
    <scope>NUCLEOTIDE SEQUENCE</scope>
    <source>
        <strain evidence="1">Ct8iP21</strain>
    </source>
</reference>